<evidence type="ECO:0000313" key="3">
    <source>
        <dbReference type="Proteomes" id="UP000548304"/>
    </source>
</evidence>
<keyword evidence="3" id="KW-1185">Reference proteome</keyword>
<proteinExistence type="predicted"/>
<dbReference type="EMBL" id="JACBYW010000005">
    <property type="protein sequence ID" value="NYH79819.1"/>
    <property type="molecule type" value="Genomic_DNA"/>
</dbReference>
<organism evidence="2 3">
    <name type="scientific">Actinopolyspora biskrensis</name>
    <dbReference type="NCBI Taxonomy" id="1470178"/>
    <lineage>
        <taxon>Bacteria</taxon>
        <taxon>Bacillati</taxon>
        <taxon>Actinomycetota</taxon>
        <taxon>Actinomycetes</taxon>
        <taxon>Actinopolysporales</taxon>
        <taxon>Actinopolysporaceae</taxon>
        <taxon>Actinopolyspora</taxon>
    </lineage>
</organism>
<sequence>MTKTRLNRHTVYWFTPEGEWTQHATLSQPQRKAARSTRSAGTPPPEAPPNSGDRMRHTQQFCPDCFDAYLNLTTPTPRWRRTE</sequence>
<dbReference type="AlphaFoldDB" id="A0A852Z232"/>
<comment type="caution">
    <text evidence="2">The sequence shown here is derived from an EMBL/GenBank/DDBJ whole genome shotgun (WGS) entry which is preliminary data.</text>
</comment>
<feature type="compositionally biased region" description="Polar residues" evidence="1">
    <location>
        <begin position="22"/>
        <end position="40"/>
    </location>
</feature>
<accession>A0A852Z232</accession>
<dbReference type="Proteomes" id="UP000548304">
    <property type="component" value="Unassembled WGS sequence"/>
</dbReference>
<reference evidence="2 3" key="1">
    <citation type="submission" date="2020-07" db="EMBL/GenBank/DDBJ databases">
        <title>Genomic Encyclopedia of Type Strains, Phase III (KMG-III): the genomes of soil and plant-associated and newly described type strains.</title>
        <authorList>
            <person name="Whitman W."/>
        </authorList>
    </citation>
    <scope>NUCLEOTIDE SEQUENCE [LARGE SCALE GENOMIC DNA]</scope>
    <source>
        <strain evidence="2 3">CECT 8576</strain>
    </source>
</reference>
<name>A0A852Z232_9ACTN</name>
<feature type="region of interest" description="Disordered" evidence="1">
    <location>
        <begin position="22"/>
        <end position="58"/>
    </location>
</feature>
<dbReference type="RefSeq" id="WP_246300586.1">
    <property type="nucleotide sequence ID" value="NZ_JACBYW010000005.1"/>
</dbReference>
<evidence type="ECO:0000313" key="2">
    <source>
        <dbReference type="EMBL" id="NYH79819.1"/>
    </source>
</evidence>
<gene>
    <name evidence="2" type="ORF">FHR84_003157</name>
</gene>
<protein>
    <submittedName>
        <fullName evidence="2">Uncharacterized protein</fullName>
    </submittedName>
</protein>
<evidence type="ECO:0000256" key="1">
    <source>
        <dbReference type="SAM" id="MobiDB-lite"/>
    </source>
</evidence>